<sequence length="88" mass="10231">MENYKRKYQPINCSFHDLLLEKATFRKTVEIIYYSVNGTRQETSSIIKDVFTQKSGEFMLLSNEELIRLDHIVSVDGVLLPETSCNIQ</sequence>
<dbReference type="AlphaFoldDB" id="A0A915VJZ2"/>
<gene>
    <name evidence="1" type="ORF">AsAng_0001070</name>
</gene>
<name>A0A915VJZ2_9BACT</name>
<evidence type="ECO:0000313" key="2">
    <source>
        <dbReference type="Proteomes" id="UP001060919"/>
    </source>
</evidence>
<keyword evidence="2" id="KW-1185">Reference proteome</keyword>
<evidence type="ECO:0000313" key="1">
    <source>
        <dbReference type="EMBL" id="BDS09409.1"/>
    </source>
</evidence>
<dbReference type="SUPFAM" id="SSF101744">
    <property type="entry name" value="Rof/RNase P subunit-like"/>
    <property type="match status" value="1"/>
</dbReference>
<evidence type="ECO:0008006" key="3">
    <source>
        <dbReference type="Google" id="ProtNLM"/>
    </source>
</evidence>
<proteinExistence type="predicted"/>
<dbReference type="KEGG" id="aup:AsAng_0001070"/>
<dbReference type="RefSeq" id="WP_264790807.1">
    <property type="nucleotide sequence ID" value="NZ_AP026867.1"/>
</dbReference>
<dbReference type="InterPro" id="IPR038626">
    <property type="entry name" value="Rof-like_sf"/>
</dbReference>
<dbReference type="Gene3D" id="2.30.30.400">
    <property type="entry name" value="Rof-like"/>
    <property type="match status" value="1"/>
</dbReference>
<protein>
    <recommendedName>
        <fullName evidence="3">Rho-binding antiterminator</fullName>
    </recommendedName>
</protein>
<accession>A0A915VJZ2</accession>
<dbReference type="Proteomes" id="UP001060919">
    <property type="component" value="Chromosome"/>
</dbReference>
<organism evidence="1 2">
    <name type="scientific">Aureispira anguillae</name>
    <dbReference type="NCBI Taxonomy" id="2864201"/>
    <lineage>
        <taxon>Bacteria</taxon>
        <taxon>Pseudomonadati</taxon>
        <taxon>Bacteroidota</taxon>
        <taxon>Saprospiria</taxon>
        <taxon>Saprospirales</taxon>
        <taxon>Saprospiraceae</taxon>
        <taxon>Aureispira</taxon>
    </lineage>
</organism>
<dbReference type="EMBL" id="AP026867">
    <property type="protein sequence ID" value="BDS09409.1"/>
    <property type="molecule type" value="Genomic_DNA"/>
</dbReference>
<reference evidence="1" key="1">
    <citation type="submission" date="2022-09" db="EMBL/GenBank/DDBJ databases">
        <title>Aureispira anguillicida sp. nov., isolated from Leptocephalus of Japanese eel Anguilla japonica.</title>
        <authorList>
            <person name="Yuasa K."/>
            <person name="Mekata T."/>
            <person name="Ikunari K."/>
        </authorList>
    </citation>
    <scope>NUCLEOTIDE SEQUENCE</scope>
    <source>
        <strain evidence="1">EL160426</strain>
    </source>
</reference>
<dbReference type="InterPro" id="IPR023534">
    <property type="entry name" value="Rof/RNase_P-like"/>
</dbReference>